<dbReference type="PANTHER" id="PTHR43257">
    <property type="entry name" value="PYRUVATE DEHYDROGENASE E1 COMPONENT BETA SUBUNIT"/>
    <property type="match status" value="1"/>
</dbReference>
<dbReference type="KEGG" id="moz:MoryE10_12320"/>
<dbReference type="FunFam" id="3.40.50.970:FF:000001">
    <property type="entry name" value="Pyruvate dehydrogenase E1 beta subunit"/>
    <property type="match status" value="1"/>
</dbReference>
<accession>A0A8D4VN38</accession>
<protein>
    <submittedName>
        <fullName evidence="5">Acetoin dehydrogenase</fullName>
    </submittedName>
</protein>
<keyword evidence="6" id="KW-1185">Reference proteome</keyword>
<evidence type="ECO:0000256" key="1">
    <source>
        <dbReference type="ARBA" id="ARBA00001964"/>
    </source>
</evidence>
<dbReference type="CDD" id="cd07036">
    <property type="entry name" value="TPP_PYR_E1-PDHc-beta_like"/>
    <property type="match status" value="1"/>
</dbReference>
<evidence type="ECO:0000313" key="6">
    <source>
        <dbReference type="Proteomes" id="UP000824988"/>
    </source>
</evidence>
<dbReference type="Proteomes" id="UP000824988">
    <property type="component" value="Chromosome"/>
</dbReference>
<name>A0A8D4VN38_9GAMM</name>
<feature type="domain" description="Transketolase-like pyrimidine-binding" evidence="4">
    <location>
        <begin position="8"/>
        <end position="182"/>
    </location>
</feature>
<dbReference type="Pfam" id="PF02779">
    <property type="entry name" value="Transket_pyr"/>
    <property type="match status" value="1"/>
</dbReference>
<dbReference type="Pfam" id="PF02780">
    <property type="entry name" value="Transketolase_C"/>
    <property type="match status" value="1"/>
</dbReference>
<dbReference type="InterPro" id="IPR033248">
    <property type="entry name" value="Transketolase_C"/>
</dbReference>
<comment type="cofactor">
    <cofactor evidence="1">
        <name>thiamine diphosphate</name>
        <dbReference type="ChEBI" id="CHEBI:58937"/>
    </cofactor>
</comment>
<evidence type="ECO:0000256" key="3">
    <source>
        <dbReference type="ARBA" id="ARBA00023052"/>
    </source>
</evidence>
<dbReference type="InterPro" id="IPR005475">
    <property type="entry name" value="Transketolase-like_Pyr-bd"/>
</dbReference>
<dbReference type="PANTHER" id="PTHR43257:SF2">
    <property type="entry name" value="PYRUVATE DEHYDROGENASE E1 COMPONENT SUBUNIT BETA"/>
    <property type="match status" value="1"/>
</dbReference>
<sequence>MPEAGRQLTQIEAIREALEQAMAEDERVILVGEGVPDPKGVFGTTAGLQERFGKQRVFDSPIAENGMTGICIGAAMSGLRPVMVHQRIDFALLAMDQIVNNAAKWRYMFAGQVNIPLVIRVIVGRGWGQGPQHAQSLQALFAHIPGLKVVMPSSGYDSKGMLLAAIRDDNPVIFIEHRWLQTLRDIVPEEPYVVPLDQALICHPGRHATLLAFSYMTVEARLAAEALADYGIELEVIDARCVRPLDLATVVASVRRTGSLIVADTAWKTGGIAGEVIAAVAETAFSALRRPPLRIALPDYPVPTSPHLAEGHYPDALSIARAVAAHLDAAIPDAELAGRLARTTPHDVPQRDFRGPF</sequence>
<evidence type="ECO:0000313" key="5">
    <source>
        <dbReference type="EMBL" id="BBL70626.1"/>
    </source>
</evidence>
<proteinExistence type="predicted"/>
<keyword evidence="3" id="KW-0786">Thiamine pyrophosphate</keyword>
<reference evidence="5" key="1">
    <citation type="submission" date="2019-06" db="EMBL/GenBank/DDBJ databases">
        <title>Complete genome sequence of Methylogaea oryzae strain JCM16910.</title>
        <authorList>
            <person name="Asakawa S."/>
        </authorList>
    </citation>
    <scope>NUCLEOTIDE SEQUENCE</scope>
    <source>
        <strain evidence="5">E10</strain>
    </source>
</reference>
<organism evidence="5 6">
    <name type="scientific">Methylogaea oryzae</name>
    <dbReference type="NCBI Taxonomy" id="1295382"/>
    <lineage>
        <taxon>Bacteria</taxon>
        <taxon>Pseudomonadati</taxon>
        <taxon>Pseudomonadota</taxon>
        <taxon>Gammaproteobacteria</taxon>
        <taxon>Methylococcales</taxon>
        <taxon>Methylococcaceae</taxon>
        <taxon>Methylogaea</taxon>
    </lineage>
</organism>
<evidence type="ECO:0000259" key="4">
    <source>
        <dbReference type="SMART" id="SM00861"/>
    </source>
</evidence>
<dbReference type="EMBL" id="AP019782">
    <property type="protein sequence ID" value="BBL70626.1"/>
    <property type="molecule type" value="Genomic_DNA"/>
</dbReference>
<dbReference type="GO" id="GO:0016491">
    <property type="term" value="F:oxidoreductase activity"/>
    <property type="evidence" value="ECO:0007669"/>
    <property type="project" value="UniProtKB-KW"/>
</dbReference>
<dbReference type="SMART" id="SM00861">
    <property type="entry name" value="Transket_pyr"/>
    <property type="match status" value="1"/>
</dbReference>
<gene>
    <name evidence="5" type="ORF">MoryE10_12320</name>
</gene>
<dbReference type="AlphaFoldDB" id="A0A8D4VN38"/>
<keyword evidence="2" id="KW-0560">Oxidoreductase</keyword>
<dbReference type="RefSeq" id="WP_221048553.1">
    <property type="nucleotide sequence ID" value="NZ_AP019782.1"/>
</dbReference>
<evidence type="ECO:0000256" key="2">
    <source>
        <dbReference type="ARBA" id="ARBA00023002"/>
    </source>
</evidence>